<dbReference type="EMBL" id="JANBVB010000068">
    <property type="protein sequence ID" value="KAJ2898315.1"/>
    <property type="molecule type" value="Genomic_DNA"/>
</dbReference>
<gene>
    <name evidence="1" type="ORF">IWW38_001428</name>
</gene>
<reference evidence="1" key="1">
    <citation type="submission" date="2022-07" db="EMBL/GenBank/DDBJ databases">
        <title>Phylogenomic reconstructions and comparative analyses of Kickxellomycotina fungi.</title>
        <authorList>
            <person name="Reynolds N.K."/>
            <person name="Stajich J.E."/>
            <person name="Barry K."/>
            <person name="Grigoriev I.V."/>
            <person name="Crous P."/>
            <person name="Smith M.E."/>
        </authorList>
    </citation>
    <scope>NUCLEOTIDE SEQUENCE</scope>
    <source>
        <strain evidence="1">CBS 190363</strain>
    </source>
</reference>
<evidence type="ECO:0000313" key="1">
    <source>
        <dbReference type="EMBL" id="KAJ2898315.1"/>
    </source>
</evidence>
<organism evidence="1 2">
    <name type="scientific">Coemansia aciculifera</name>
    <dbReference type="NCBI Taxonomy" id="417176"/>
    <lineage>
        <taxon>Eukaryota</taxon>
        <taxon>Fungi</taxon>
        <taxon>Fungi incertae sedis</taxon>
        <taxon>Zoopagomycota</taxon>
        <taxon>Kickxellomycotina</taxon>
        <taxon>Kickxellomycetes</taxon>
        <taxon>Kickxellales</taxon>
        <taxon>Kickxellaceae</taxon>
        <taxon>Coemansia</taxon>
    </lineage>
</organism>
<protein>
    <submittedName>
        <fullName evidence="1">Uncharacterized protein</fullName>
    </submittedName>
</protein>
<keyword evidence="2" id="KW-1185">Reference proteome</keyword>
<proteinExistence type="predicted"/>
<evidence type="ECO:0000313" key="2">
    <source>
        <dbReference type="Proteomes" id="UP001139981"/>
    </source>
</evidence>
<dbReference type="Proteomes" id="UP001139981">
    <property type="component" value="Unassembled WGS sequence"/>
</dbReference>
<comment type="caution">
    <text evidence="1">The sequence shown here is derived from an EMBL/GenBank/DDBJ whole genome shotgun (WGS) entry which is preliminary data.</text>
</comment>
<name>A0ACC1M5Z2_9FUNG</name>
<sequence length="235" mass="25718">MATTTAFGEYLDRLGGTSVLRAIHMLLNGIAATAGIFLIIMGTSSLLDMFKTFGGTSLPVTSIVLGTLVVLISLVGIVGSVKRSQYMFGTYSGLLTLLVLVQLVVLLVIWLRPYDVEARFSDVWEGLYKNDPDSIRFIEKDLKCCGFESPVDMAVPANCSVKKHYGFSDGCVGPLRFQWKQRRHALLWAGFTMVGAQIVALVMGAELGRRYRNARDGYHRVPGHAEGSPLLRANA</sequence>
<accession>A0ACC1M5Z2</accession>